<evidence type="ECO:0000256" key="2">
    <source>
        <dbReference type="ARBA" id="ARBA00011322"/>
    </source>
</evidence>
<comment type="subunit">
    <text evidence="2">Heterodimer of SbcC and SbcD.</text>
</comment>
<feature type="coiled-coil region" evidence="4">
    <location>
        <begin position="398"/>
        <end position="446"/>
    </location>
</feature>
<reference evidence="7 8" key="1">
    <citation type="submission" date="2020-08" db="EMBL/GenBank/DDBJ databases">
        <title>Genome public.</title>
        <authorList>
            <person name="Liu C."/>
            <person name="Sun Q."/>
        </authorList>
    </citation>
    <scope>NUCLEOTIDE SEQUENCE [LARGE SCALE GENOMIC DNA]</scope>
    <source>
        <strain evidence="7 8">NSJ-46</strain>
    </source>
</reference>
<gene>
    <name evidence="7" type="ORF">H8716_14405</name>
</gene>
<evidence type="ECO:0000259" key="6">
    <source>
        <dbReference type="Pfam" id="PF13476"/>
    </source>
</evidence>
<dbReference type="Gene3D" id="3.40.50.300">
    <property type="entry name" value="P-loop containing nucleotide triphosphate hydrolases"/>
    <property type="match status" value="2"/>
</dbReference>
<feature type="domain" description="Rad50/SbcC-type AAA" evidence="6">
    <location>
        <begin position="5"/>
        <end position="237"/>
    </location>
</feature>
<feature type="compositionally biased region" description="Basic and acidic residues" evidence="5">
    <location>
        <begin position="668"/>
        <end position="697"/>
    </location>
</feature>
<accession>A0ABR7NCX0</accession>
<sequence>MRPQKLIMQAFGSYGKKTEIDFSGLKQNLFLVSGDTGAGKTTIFDAIVFALFGEASSENNKKDGVELQSQYTKAYLEPYVELVFEEQNIDGAGVYTVRRSPRHVRPKKRGTGMIEVSAQVSLILPDGSEYPQKETDKKLEEIVGLTKSQFMQVAMIAQGEFMELLRARSDEKKVIFRKLFQTEFYQKLTEELAVRRKEKLGIMGQIRTICQTQAGYIVIPEDYRRAAEVKEVKQKIQTSDRLSVTDLECLVEELESLCADLEKQREEKQKEYRQASEKRDTDRENVVKAQNCLRFFAYLEQAQERLKECRLEEKERLLDEDRVRKIRQAYEIRQIYLQWKEAAQRTSETKANHQQQKERFPQLEIQEKEAVLQEERAEQNFRQAVEADSKVIQKADVILKALEKMHQIQKEIDGQEENLAQADQLLQKVQKEITDLASQEEAWREQRTDLKDVDTQMALWQARQTDADALLDEHDKVMKYYREYTKCVQKRMDTAKRYSTGRTHFLQANEAYLRNQTAFLDAQAGFLAKEKLRPGQPCPVCGSLEHPSPCLLAETNRHLTREMLEQESKEVQELQKKQEELARQAEGYQKLEEEKESLMQQEAEQLYQHMKKSLSERSLEDRDTDEDIDIIEETVLAKWKISLKNWKNEVEEEGTDLAKRKLQYEKLKKSEEEGKQKKQDLKEREEKLKEQRGRQKELLAGLQSRKQELQSATEGKTSKEVQDEKAVSKAIRIKQEQICQNARIQMQNARREKEQTQARIRQYEKEIPEKEKEEKEKYRNYRNALEAGKITEEGWREVTETYAISDADLMQKNLEAYREKKAAALQMKETAEKEIGSQDRPDLEMLEICKEQSEKHLEDVRTKLEICKNAYESNEKAYLALKKNQEERQTIVEEYARTDRLYQQLSGNMTGARMDIETFVQRYYLQNILTAANRRFLEMSAGQYELRMYRLEKAGEGKNHGLDLMVYSTVTGKEREVRTLSGGESFMAALSLALGIADQIQQSCAAIHLDMMFIDEGFGSLDEHSRNQAVRVLKRMAGGSKMIGMISHVTELKQEVEEQLLVTKDQEGSHARWQ</sequence>
<dbReference type="RefSeq" id="WP_249309739.1">
    <property type="nucleotide sequence ID" value="NZ_JACRSZ010000017.1"/>
</dbReference>
<comment type="similarity">
    <text evidence="1">Belongs to the SMC family. SbcC subfamily.</text>
</comment>
<evidence type="ECO:0000313" key="7">
    <source>
        <dbReference type="EMBL" id="MBC8574250.1"/>
    </source>
</evidence>
<feature type="coiled-coil region" evidence="4">
    <location>
        <begin position="557"/>
        <end position="608"/>
    </location>
</feature>
<comment type="caution">
    <text evidence="7">The sequence shown here is derived from an EMBL/GenBank/DDBJ whole genome shotgun (WGS) entry which is preliminary data.</text>
</comment>
<keyword evidence="4" id="KW-0175">Coiled coil</keyword>
<evidence type="ECO:0000256" key="1">
    <source>
        <dbReference type="ARBA" id="ARBA00006930"/>
    </source>
</evidence>
<proteinExistence type="inferred from homology"/>
<keyword evidence="8" id="KW-1185">Reference proteome</keyword>
<evidence type="ECO:0000313" key="8">
    <source>
        <dbReference type="Proteomes" id="UP000657421"/>
    </source>
</evidence>
<feature type="coiled-coil region" evidence="4">
    <location>
        <begin position="244"/>
        <end position="285"/>
    </location>
</feature>
<organism evidence="7 8">
    <name type="scientific">Jingyaoa shaoxingensis</name>
    <dbReference type="NCBI Taxonomy" id="2763671"/>
    <lineage>
        <taxon>Bacteria</taxon>
        <taxon>Bacillati</taxon>
        <taxon>Bacillota</taxon>
        <taxon>Clostridia</taxon>
        <taxon>Lachnospirales</taxon>
        <taxon>Lachnospiraceae</taxon>
        <taxon>Jingyaoa</taxon>
    </lineage>
</organism>
<dbReference type="SUPFAM" id="SSF52540">
    <property type="entry name" value="P-loop containing nucleoside triphosphate hydrolases"/>
    <property type="match status" value="2"/>
</dbReference>
<dbReference type="InterPro" id="IPR038729">
    <property type="entry name" value="Rad50/SbcC_AAA"/>
</dbReference>
<dbReference type="Proteomes" id="UP000657421">
    <property type="component" value="Unassembled WGS sequence"/>
</dbReference>
<dbReference type="Pfam" id="PF13558">
    <property type="entry name" value="SbcC_Walker_B"/>
    <property type="match status" value="1"/>
</dbReference>
<name>A0ABR7NCX0_9FIRM</name>
<feature type="coiled-coil region" evidence="4">
    <location>
        <begin position="732"/>
        <end position="780"/>
    </location>
</feature>
<evidence type="ECO:0000256" key="3">
    <source>
        <dbReference type="ARBA" id="ARBA00013368"/>
    </source>
</evidence>
<dbReference type="PANTHER" id="PTHR32114">
    <property type="entry name" value="ABC TRANSPORTER ABCH.3"/>
    <property type="match status" value="1"/>
</dbReference>
<evidence type="ECO:0000256" key="5">
    <source>
        <dbReference type="SAM" id="MobiDB-lite"/>
    </source>
</evidence>
<dbReference type="InterPro" id="IPR027417">
    <property type="entry name" value="P-loop_NTPase"/>
</dbReference>
<dbReference type="PANTHER" id="PTHR32114:SF2">
    <property type="entry name" value="ABC TRANSPORTER ABCH.3"/>
    <property type="match status" value="1"/>
</dbReference>
<evidence type="ECO:0000256" key="4">
    <source>
        <dbReference type="SAM" id="Coils"/>
    </source>
</evidence>
<dbReference type="Pfam" id="PF13476">
    <property type="entry name" value="AAA_23"/>
    <property type="match status" value="1"/>
</dbReference>
<dbReference type="EMBL" id="JACRSZ010000017">
    <property type="protein sequence ID" value="MBC8574250.1"/>
    <property type="molecule type" value="Genomic_DNA"/>
</dbReference>
<protein>
    <recommendedName>
        <fullName evidence="3">Nuclease SbcCD subunit C</fullName>
    </recommendedName>
</protein>
<feature type="region of interest" description="Disordered" evidence="5">
    <location>
        <begin position="668"/>
        <end position="723"/>
    </location>
</feature>
<feature type="coiled-coil region" evidence="4">
    <location>
        <begin position="807"/>
        <end position="870"/>
    </location>
</feature>